<sequence>MTKRSNSDAGAAGQGATEGGAGSAGNRGQAGRGWRDLIELDARLHEQKNIRILTPEARVLLHLRLSGPVPVTTAMQVAGTSYRGFYAVLERLKQAGLVATVKDEKDQRVRRLSLDPSVPIPPVDR</sequence>
<feature type="compositionally biased region" description="Gly residues" evidence="1">
    <location>
        <begin position="12"/>
        <end position="30"/>
    </location>
</feature>
<dbReference type="RefSeq" id="WP_179407599.1">
    <property type="nucleotide sequence ID" value="NZ_BMGF01000003.1"/>
</dbReference>
<evidence type="ECO:0000256" key="1">
    <source>
        <dbReference type="SAM" id="MobiDB-lite"/>
    </source>
</evidence>
<accession>A0A7Y9XWD1</accession>
<dbReference type="InterPro" id="IPR036388">
    <property type="entry name" value="WH-like_DNA-bd_sf"/>
</dbReference>
<name>A0A7Y9XWD1_9SPHN</name>
<dbReference type="SUPFAM" id="SSF46785">
    <property type="entry name" value="Winged helix' DNA-binding domain"/>
    <property type="match status" value="1"/>
</dbReference>
<gene>
    <name evidence="2" type="ORF">FHS75_002024</name>
</gene>
<comment type="caution">
    <text evidence="2">The sequence shown here is derived from an EMBL/GenBank/DDBJ whole genome shotgun (WGS) entry which is preliminary data.</text>
</comment>
<keyword evidence="3" id="KW-1185">Reference proteome</keyword>
<dbReference type="GO" id="GO:0003677">
    <property type="term" value="F:DNA binding"/>
    <property type="evidence" value="ECO:0007669"/>
    <property type="project" value="UniProtKB-KW"/>
</dbReference>
<evidence type="ECO:0000313" key="3">
    <source>
        <dbReference type="Proteomes" id="UP000522081"/>
    </source>
</evidence>
<organism evidence="2 3">
    <name type="scientific">Novosphingobium marinum</name>
    <dbReference type="NCBI Taxonomy" id="1514948"/>
    <lineage>
        <taxon>Bacteria</taxon>
        <taxon>Pseudomonadati</taxon>
        <taxon>Pseudomonadota</taxon>
        <taxon>Alphaproteobacteria</taxon>
        <taxon>Sphingomonadales</taxon>
        <taxon>Sphingomonadaceae</taxon>
        <taxon>Novosphingobium</taxon>
    </lineage>
</organism>
<dbReference type="Proteomes" id="UP000522081">
    <property type="component" value="Unassembled WGS sequence"/>
</dbReference>
<dbReference type="EMBL" id="JACBZF010000003">
    <property type="protein sequence ID" value="NYH95695.1"/>
    <property type="molecule type" value="Genomic_DNA"/>
</dbReference>
<evidence type="ECO:0000313" key="2">
    <source>
        <dbReference type="EMBL" id="NYH95695.1"/>
    </source>
</evidence>
<reference evidence="2 3" key="1">
    <citation type="submission" date="2020-07" db="EMBL/GenBank/DDBJ databases">
        <title>Genomic Encyclopedia of Type Strains, Phase IV (KMG-IV): sequencing the most valuable type-strain genomes for metagenomic binning, comparative biology and taxonomic classification.</title>
        <authorList>
            <person name="Goeker M."/>
        </authorList>
    </citation>
    <scope>NUCLEOTIDE SEQUENCE [LARGE SCALE GENOMIC DNA]</scope>
    <source>
        <strain evidence="2 3">DSM 29043</strain>
    </source>
</reference>
<feature type="region of interest" description="Disordered" evidence="1">
    <location>
        <begin position="1"/>
        <end position="30"/>
    </location>
</feature>
<dbReference type="AlphaFoldDB" id="A0A7Y9XWD1"/>
<proteinExistence type="predicted"/>
<dbReference type="Gene3D" id="1.10.10.10">
    <property type="entry name" value="Winged helix-like DNA-binding domain superfamily/Winged helix DNA-binding domain"/>
    <property type="match status" value="1"/>
</dbReference>
<keyword evidence="2" id="KW-0238">DNA-binding</keyword>
<protein>
    <submittedName>
        <fullName evidence="2">DNA-binding MarR family transcriptional regulator</fullName>
    </submittedName>
</protein>
<dbReference type="InterPro" id="IPR036390">
    <property type="entry name" value="WH_DNA-bd_sf"/>
</dbReference>